<protein>
    <recommendedName>
        <fullName evidence="3">RING-type domain-containing protein</fullName>
    </recommendedName>
</protein>
<evidence type="ECO:0000256" key="1">
    <source>
        <dbReference type="PROSITE-ProRule" id="PRU00175"/>
    </source>
</evidence>
<dbReference type="Proteomes" id="UP000070133">
    <property type="component" value="Unassembled WGS sequence"/>
</dbReference>
<name>A0A139HFV0_9PEZI</name>
<evidence type="ECO:0000259" key="3">
    <source>
        <dbReference type="PROSITE" id="PS50089"/>
    </source>
</evidence>
<organism evidence="4 5">
    <name type="scientific">Pseudocercospora eumusae</name>
    <dbReference type="NCBI Taxonomy" id="321146"/>
    <lineage>
        <taxon>Eukaryota</taxon>
        <taxon>Fungi</taxon>
        <taxon>Dikarya</taxon>
        <taxon>Ascomycota</taxon>
        <taxon>Pezizomycotina</taxon>
        <taxon>Dothideomycetes</taxon>
        <taxon>Dothideomycetidae</taxon>
        <taxon>Mycosphaerellales</taxon>
        <taxon>Mycosphaerellaceae</taxon>
        <taxon>Pseudocercospora</taxon>
    </lineage>
</organism>
<dbReference type="InterPro" id="IPR001841">
    <property type="entry name" value="Znf_RING"/>
</dbReference>
<dbReference type="PROSITE" id="PS50089">
    <property type="entry name" value="ZF_RING_2"/>
    <property type="match status" value="1"/>
</dbReference>
<evidence type="ECO:0000313" key="5">
    <source>
        <dbReference type="Proteomes" id="UP000070133"/>
    </source>
</evidence>
<sequence length="196" mass="22273">MADDQDDDLSDVIVVKHVRRRSLPRPAPRKRSHVPSNGNAKHSPPHRKAQQDDTQDAPKRRRYGLRPRNLKTTQDHGPAHMRGEEVVDNTYTDQAAVVHHGRMTTPPDGRRLHNKQDKTDCDQSQHRQAGLEQDDPECAYCLEPLSSAERLVLRACSHELHRACFDLFPGNTATCCVCNQKSEELIVIDYRGAMTR</sequence>
<feature type="compositionally biased region" description="Basic residues" evidence="2">
    <location>
        <begin position="59"/>
        <end position="69"/>
    </location>
</feature>
<accession>A0A139HFV0</accession>
<dbReference type="EMBL" id="LFZN01000058">
    <property type="protein sequence ID" value="KXT01272.1"/>
    <property type="molecule type" value="Genomic_DNA"/>
</dbReference>
<dbReference type="AlphaFoldDB" id="A0A139HFV0"/>
<feature type="compositionally biased region" description="Basic residues" evidence="2">
    <location>
        <begin position="16"/>
        <end position="33"/>
    </location>
</feature>
<dbReference type="SUPFAM" id="SSF57850">
    <property type="entry name" value="RING/U-box"/>
    <property type="match status" value="1"/>
</dbReference>
<feature type="region of interest" description="Disordered" evidence="2">
    <location>
        <begin position="103"/>
        <end position="129"/>
    </location>
</feature>
<keyword evidence="1" id="KW-0863">Zinc-finger</keyword>
<feature type="domain" description="RING-type" evidence="3">
    <location>
        <begin position="138"/>
        <end position="179"/>
    </location>
</feature>
<feature type="region of interest" description="Disordered" evidence="2">
    <location>
        <begin position="1"/>
        <end position="85"/>
    </location>
</feature>
<keyword evidence="1" id="KW-0862">Zinc</keyword>
<dbReference type="OrthoDB" id="10550541at2759"/>
<feature type="compositionally biased region" description="Basic and acidic residues" evidence="2">
    <location>
        <begin position="73"/>
        <end position="85"/>
    </location>
</feature>
<evidence type="ECO:0000313" key="4">
    <source>
        <dbReference type="EMBL" id="KXT01272.1"/>
    </source>
</evidence>
<feature type="compositionally biased region" description="Acidic residues" evidence="2">
    <location>
        <begin position="1"/>
        <end position="10"/>
    </location>
</feature>
<feature type="compositionally biased region" description="Basic and acidic residues" evidence="2">
    <location>
        <begin position="108"/>
        <end position="125"/>
    </location>
</feature>
<gene>
    <name evidence="4" type="ORF">AC578_7060</name>
</gene>
<comment type="caution">
    <text evidence="4">The sequence shown here is derived from an EMBL/GenBank/DDBJ whole genome shotgun (WGS) entry which is preliminary data.</text>
</comment>
<keyword evidence="1" id="KW-0479">Metal-binding</keyword>
<proteinExistence type="predicted"/>
<dbReference type="Gene3D" id="3.30.40.10">
    <property type="entry name" value="Zinc/RING finger domain, C3HC4 (zinc finger)"/>
    <property type="match status" value="1"/>
</dbReference>
<dbReference type="GO" id="GO:0008270">
    <property type="term" value="F:zinc ion binding"/>
    <property type="evidence" value="ECO:0007669"/>
    <property type="project" value="UniProtKB-KW"/>
</dbReference>
<keyword evidence="5" id="KW-1185">Reference proteome</keyword>
<reference evidence="4 5" key="1">
    <citation type="submission" date="2015-07" db="EMBL/GenBank/DDBJ databases">
        <title>Comparative genomics of the Sigatoka disease complex on banana suggests a link between parallel evolutionary changes in Pseudocercospora fijiensis and Pseudocercospora eumusae and increased virulence on the banana host.</title>
        <authorList>
            <person name="Chang T.-C."/>
            <person name="Salvucci A."/>
            <person name="Crous P.W."/>
            <person name="Stergiopoulos I."/>
        </authorList>
    </citation>
    <scope>NUCLEOTIDE SEQUENCE [LARGE SCALE GENOMIC DNA]</scope>
    <source>
        <strain evidence="4 5">CBS 114824</strain>
    </source>
</reference>
<evidence type="ECO:0000256" key="2">
    <source>
        <dbReference type="SAM" id="MobiDB-lite"/>
    </source>
</evidence>
<dbReference type="InterPro" id="IPR013083">
    <property type="entry name" value="Znf_RING/FYVE/PHD"/>
</dbReference>